<reference evidence="1 2" key="1">
    <citation type="submission" date="2007-03" db="EMBL/GenBank/DDBJ databases">
        <authorList>
            <person name="Heidelberg J."/>
        </authorList>
    </citation>
    <scope>NUCLEOTIDE SEQUENCE [LARGE SCALE GENOMIC DNA]</scope>
    <source>
        <strain evidence="2">ATCC 39541 / Classical Ogawa 395 / O395</strain>
    </source>
</reference>
<dbReference type="KEGG" id="vcr:VC395_A0232"/>
<gene>
    <name evidence="1" type="ordered locus">VC0395_1036</name>
</gene>
<organism evidence="1 2">
    <name type="scientific">Vibrio cholerae serotype O1 (strain ATCC 39541 / Classical Ogawa 395 / O395)</name>
    <dbReference type="NCBI Taxonomy" id="345073"/>
    <lineage>
        <taxon>Bacteria</taxon>
        <taxon>Pseudomonadati</taxon>
        <taxon>Pseudomonadota</taxon>
        <taxon>Gammaproteobacteria</taxon>
        <taxon>Vibrionales</taxon>
        <taxon>Vibrionaceae</taxon>
        <taxon>Vibrio</taxon>
    </lineage>
</organism>
<protein>
    <recommendedName>
        <fullName evidence="3">Tail fiber assembly protein</fullName>
    </recommendedName>
</protein>
<name>A0A0H3AF61_VIBC3</name>
<accession>A0A0H3AF61</accession>
<dbReference type="PATRIC" id="fig|345073.21.peg.2989"/>
<evidence type="ECO:0000313" key="2">
    <source>
        <dbReference type="Proteomes" id="UP000000249"/>
    </source>
</evidence>
<dbReference type="RefSeq" id="WP_000369862.1">
    <property type="nucleotide sequence ID" value="NC_009456.1"/>
</dbReference>
<evidence type="ECO:0000313" key="1">
    <source>
        <dbReference type="EMBL" id="ABQ19441.1"/>
    </source>
</evidence>
<sequence length="174" mass="20061">MDNPETLLPKFFAFEDALMLEHVEGAIEITEQQYNEALAAKIAGRKAFVRDGELVIFSGIMRPIWNCEDGSTKEIDEQELIPEGWTDKERKTAFDRWMDGEWVTDISAKYIDEFNQVDNLRRSLYFAMVDQLASEANIKRLQGKEAEAIELERQAIAAREKIQLDHPWPVNPEA</sequence>
<dbReference type="KEGG" id="vco:VC0395_1036"/>
<dbReference type="Proteomes" id="UP000000249">
    <property type="component" value="Chromosome 2"/>
</dbReference>
<dbReference type="eggNOG" id="ENOG5032RDR">
    <property type="taxonomic scope" value="Bacteria"/>
</dbReference>
<evidence type="ECO:0008006" key="3">
    <source>
        <dbReference type="Google" id="ProtNLM"/>
    </source>
</evidence>
<proteinExistence type="predicted"/>
<dbReference type="EMBL" id="CP000626">
    <property type="protein sequence ID" value="ABQ19441.1"/>
    <property type="molecule type" value="Genomic_DNA"/>
</dbReference>
<dbReference type="AlphaFoldDB" id="A0A0H3AF61"/>
<dbReference type="OrthoDB" id="5814322at2"/>